<keyword evidence="1" id="KW-0808">Transferase</keyword>
<dbReference type="SUPFAM" id="SSF53335">
    <property type="entry name" value="S-adenosyl-L-methionine-dependent methyltransferases"/>
    <property type="match status" value="1"/>
</dbReference>
<keyword evidence="2" id="KW-0489">Methyltransferase</keyword>
<comment type="caution">
    <text evidence="2">The sequence shown here is derived from an EMBL/GenBank/DDBJ whole genome shotgun (WGS) entry which is preliminary data.</text>
</comment>
<organism evidence="2 3">
    <name type="scientific">Kitasatospora cystarginea</name>
    <dbReference type="NCBI Taxonomy" id="58350"/>
    <lineage>
        <taxon>Bacteria</taxon>
        <taxon>Bacillati</taxon>
        <taxon>Actinomycetota</taxon>
        <taxon>Actinomycetes</taxon>
        <taxon>Kitasatosporales</taxon>
        <taxon>Streptomycetaceae</taxon>
        <taxon>Kitasatospora</taxon>
    </lineage>
</organism>
<reference evidence="2 3" key="1">
    <citation type="journal article" date="2019" name="Int. J. Syst. Evol. Microbiol.">
        <title>The Global Catalogue of Microorganisms (GCM) 10K type strain sequencing project: providing services to taxonomists for standard genome sequencing and annotation.</title>
        <authorList>
            <consortium name="The Broad Institute Genomics Platform"/>
            <consortium name="The Broad Institute Genome Sequencing Center for Infectious Disease"/>
            <person name="Wu L."/>
            <person name="Ma J."/>
        </authorList>
    </citation>
    <scope>NUCLEOTIDE SEQUENCE [LARGE SCALE GENOMIC DNA]</scope>
    <source>
        <strain evidence="2 3">JCM 7356</strain>
    </source>
</reference>
<dbReference type="GO" id="GO:0032259">
    <property type="term" value="P:methylation"/>
    <property type="evidence" value="ECO:0007669"/>
    <property type="project" value="UniProtKB-KW"/>
</dbReference>
<dbReference type="RefSeq" id="WP_344637689.1">
    <property type="nucleotide sequence ID" value="NZ_BAAATR010000016.1"/>
</dbReference>
<keyword evidence="3" id="KW-1185">Reference proteome</keyword>
<sequence length="270" mass="29453">MAIDGRTTESGYLLDNRQREAGRRFEALAEIFDGWTFDHLDRIGLTEGWCCWEVGAGGPGVPAGLARRVGPAGRVLATDLDTSWLSEPLPAQVEVVRHDVVRDAPPAGPFDLVHARLVLVHLADRAEVLRRLVGALRPGGWLVIEDADPALQPLACPDQRGPAEELANRIRAAFRTLLAQRGVDLGYGRTLPRVLREAGLVDVQAEGYFPVTSPVGRELEAATVRQIRGQLIEQCLVEEHEIDTHLANLQGDGLDVTTAPLITAWGRRPV</sequence>
<dbReference type="EMBL" id="BAAATR010000016">
    <property type="protein sequence ID" value="GAA2251890.1"/>
    <property type="molecule type" value="Genomic_DNA"/>
</dbReference>
<accession>A0ABN3E997</accession>
<name>A0ABN3E997_9ACTN</name>
<dbReference type="Proteomes" id="UP001500305">
    <property type="component" value="Unassembled WGS sequence"/>
</dbReference>
<dbReference type="Pfam" id="PF13489">
    <property type="entry name" value="Methyltransf_23"/>
    <property type="match status" value="1"/>
</dbReference>
<evidence type="ECO:0000313" key="2">
    <source>
        <dbReference type="EMBL" id="GAA2251890.1"/>
    </source>
</evidence>
<dbReference type="PANTHER" id="PTHR43861">
    <property type="entry name" value="TRANS-ACONITATE 2-METHYLTRANSFERASE-RELATED"/>
    <property type="match status" value="1"/>
</dbReference>
<dbReference type="InterPro" id="IPR029063">
    <property type="entry name" value="SAM-dependent_MTases_sf"/>
</dbReference>
<proteinExistence type="predicted"/>
<dbReference type="PANTHER" id="PTHR43861:SF3">
    <property type="entry name" value="PUTATIVE (AFU_ORTHOLOGUE AFUA_2G14390)-RELATED"/>
    <property type="match status" value="1"/>
</dbReference>
<gene>
    <name evidence="2" type="ORF">GCM10010430_38850</name>
</gene>
<evidence type="ECO:0000313" key="3">
    <source>
        <dbReference type="Proteomes" id="UP001500305"/>
    </source>
</evidence>
<dbReference type="Gene3D" id="3.40.50.150">
    <property type="entry name" value="Vaccinia Virus protein VP39"/>
    <property type="match status" value="1"/>
</dbReference>
<protein>
    <submittedName>
        <fullName evidence="2">Methyltransferase domain-containing protein</fullName>
    </submittedName>
</protein>
<dbReference type="CDD" id="cd02440">
    <property type="entry name" value="AdoMet_MTases"/>
    <property type="match status" value="1"/>
</dbReference>
<evidence type="ECO:0000256" key="1">
    <source>
        <dbReference type="ARBA" id="ARBA00022679"/>
    </source>
</evidence>
<dbReference type="GO" id="GO:0008168">
    <property type="term" value="F:methyltransferase activity"/>
    <property type="evidence" value="ECO:0007669"/>
    <property type="project" value="UniProtKB-KW"/>
</dbReference>